<dbReference type="KEGG" id="pgr:PGTG_10767"/>
<evidence type="ECO:0000313" key="1">
    <source>
        <dbReference type="EMBL" id="EFP84608.1"/>
    </source>
</evidence>
<dbReference type="OrthoDB" id="10502636at2759"/>
<protein>
    <submittedName>
        <fullName evidence="1">Uncharacterized protein</fullName>
    </submittedName>
</protein>
<dbReference type="VEuPathDB" id="FungiDB:PGTG_10767"/>
<dbReference type="InParanoid" id="E3KJY3"/>
<dbReference type="Proteomes" id="UP000008783">
    <property type="component" value="Unassembled WGS sequence"/>
</dbReference>
<reference key="1">
    <citation type="submission" date="2007-01" db="EMBL/GenBank/DDBJ databases">
        <title>The Genome Sequence of Puccinia graminis f. sp. tritici Strain CRL 75-36-700-3.</title>
        <authorList>
            <consortium name="The Broad Institute Genome Sequencing Platform"/>
            <person name="Birren B."/>
            <person name="Lander E."/>
            <person name="Galagan J."/>
            <person name="Nusbaum C."/>
            <person name="Devon K."/>
            <person name="Cuomo C."/>
            <person name="Jaffe D."/>
            <person name="Butler J."/>
            <person name="Alvarez P."/>
            <person name="Gnerre S."/>
            <person name="Grabherr M."/>
            <person name="Mauceli E."/>
            <person name="Brockman W."/>
            <person name="Young S."/>
            <person name="LaButti K."/>
            <person name="Sykes S."/>
            <person name="DeCaprio D."/>
            <person name="Crawford M."/>
            <person name="Koehrsen M."/>
            <person name="Engels R."/>
            <person name="Montgomery P."/>
            <person name="Pearson M."/>
            <person name="Howarth C."/>
            <person name="Larson L."/>
            <person name="White J."/>
            <person name="Zeng Q."/>
            <person name="Kodira C."/>
            <person name="Yandava C."/>
            <person name="Alvarado L."/>
            <person name="O'Leary S."/>
            <person name="Szabo L."/>
            <person name="Dean R."/>
            <person name="Schein J."/>
        </authorList>
    </citation>
    <scope>NUCLEOTIDE SEQUENCE</scope>
    <source>
        <strain>CRL 75-36-700-3</strain>
    </source>
</reference>
<accession>E3KJY3</accession>
<dbReference type="EMBL" id="DS178291">
    <property type="protein sequence ID" value="EFP84608.1"/>
    <property type="molecule type" value="Genomic_DNA"/>
</dbReference>
<keyword evidence="2" id="KW-1185">Reference proteome</keyword>
<proteinExistence type="predicted"/>
<name>E3KJY3_PUCGT</name>
<sequence length="167" mass="19904">MNKDIGTPFENQKESTYLLYMAASQMLDFIEQKFHPGVVEKKLNEMDDIPFYFETKYKMLLQFSRFSNYLNLMDVYVRDEYKLKKMKKKNSLDRMMIKHNLYEKLMNLHESYKEATSKLQHLLENSSKKSIQKEIDEELKSCQNLVVFSDQLIQESTTSWRIKAVGG</sequence>
<organism evidence="1 2">
    <name type="scientific">Puccinia graminis f. sp. tritici (strain CRL 75-36-700-3 / race SCCL)</name>
    <name type="common">Black stem rust fungus</name>
    <dbReference type="NCBI Taxonomy" id="418459"/>
    <lineage>
        <taxon>Eukaryota</taxon>
        <taxon>Fungi</taxon>
        <taxon>Dikarya</taxon>
        <taxon>Basidiomycota</taxon>
        <taxon>Pucciniomycotina</taxon>
        <taxon>Pucciniomycetes</taxon>
        <taxon>Pucciniales</taxon>
        <taxon>Pucciniaceae</taxon>
        <taxon>Puccinia</taxon>
    </lineage>
</organism>
<reference evidence="2" key="2">
    <citation type="journal article" date="2011" name="Proc. Natl. Acad. Sci. U.S.A.">
        <title>Obligate biotrophy features unraveled by the genomic analysis of rust fungi.</title>
        <authorList>
            <person name="Duplessis S."/>
            <person name="Cuomo C.A."/>
            <person name="Lin Y.-C."/>
            <person name="Aerts A."/>
            <person name="Tisserant E."/>
            <person name="Veneault-Fourrey C."/>
            <person name="Joly D.L."/>
            <person name="Hacquard S."/>
            <person name="Amselem J."/>
            <person name="Cantarel B.L."/>
            <person name="Chiu R."/>
            <person name="Coutinho P.M."/>
            <person name="Feau N."/>
            <person name="Field M."/>
            <person name="Frey P."/>
            <person name="Gelhaye E."/>
            <person name="Goldberg J."/>
            <person name="Grabherr M.G."/>
            <person name="Kodira C.D."/>
            <person name="Kohler A."/>
            <person name="Kuees U."/>
            <person name="Lindquist E.A."/>
            <person name="Lucas S.M."/>
            <person name="Mago R."/>
            <person name="Mauceli E."/>
            <person name="Morin E."/>
            <person name="Murat C."/>
            <person name="Pangilinan J.L."/>
            <person name="Park R."/>
            <person name="Pearson M."/>
            <person name="Quesneville H."/>
            <person name="Rouhier N."/>
            <person name="Sakthikumar S."/>
            <person name="Salamov A.A."/>
            <person name="Schmutz J."/>
            <person name="Selles B."/>
            <person name="Shapiro H."/>
            <person name="Tanguay P."/>
            <person name="Tuskan G.A."/>
            <person name="Henrissat B."/>
            <person name="Van de Peer Y."/>
            <person name="Rouze P."/>
            <person name="Ellis J.G."/>
            <person name="Dodds P.N."/>
            <person name="Schein J.E."/>
            <person name="Zhong S."/>
            <person name="Hamelin R.C."/>
            <person name="Grigoriev I.V."/>
            <person name="Szabo L.J."/>
            <person name="Martin F."/>
        </authorList>
    </citation>
    <scope>NUCLEOTIDE SEQUENCE [LARGE SCALE GENOMIC DNA]</scope>
    <source>
        <strain evidence="2">CRL 75-36-700-3 / race SCCL</strain>
    </source>
</reference>
<dbReference type="RefSeq" id="XP_003329027.1">
    <property type="nucleotide sequence ID" value="XM_003328979.1"/>
</dbReference>
<dbReference type="AlphaFoldDB" id="E3KJY3"/>
<gene>
    <name evidence="1" type="ORF">PGTG_10767</name>
</gene>
<evidence type="ECO:0000313" key="2">
    <source>
        <dbReference type="Proteomes" id="UP000008783"/>
    </source>
</evidence>
<dbReference type="GeneID" id="10546277"/>
<dbReference type="HOGENOM" id="CLU_1595358_0_0_1"/>